<dbReference type="Proteomes" id="UP001150062">
    <property type="component" value="Unassembled WGS sequence"/>
</dbReference>
<feature type="repeat" description="WD" evidence="1">
    <location>
        <begin position="98"/>
        <end position="130"/>
    </location>
</feature>
<evidence type="ECO:0000313" key="4">
    <source>
        <dbReference type="EMBL" id="KAJ6231911.1"/>
    </source>
</evidence>
<proteinExistence type="predicted"/>
<gene>
    <name evidence="4" type="ORF">M0813_05431</name>
</gene>
<organism evidence="4 5">
    <name type="scientific">Anaeramoeba flamelloides</name>
    <dbReference type="NCBI Taxonomy" id="1746091"/>
    <lineage>
        <taxon>Eukaryota</taxon>
        <taxon>Metamonada</taxon>
        <taxon>Anaeramoebidae</taxon>
        <taxon>Anaeramoeba</taxon>
    </lineage>
</organism>
<dbReference type="InterPro" id="IPR036322">
    <property type="entry name" value="WD40_repeat_dom_sf"/>
</dbReference>
<evidence type="ECO:0000256" key="2">
    <source>
        <dbReference type="SAM" id="MobiDB-lite"/>
    </source>
</evidence>
<sequence length="243" mass="28806">MDFYEDPNESNFQTRDPNKTQFDGRQIRESFMRKTINYHSSVVLYLQKRIIRQTNSLDNQEVLKNEKNGRYLSYSLPTFYQNHNYTRHLPTYFVHSSLNKDRCPINVISFTPSARRLITGSSRGELTLWDGFTFNFVTISQGHNSAIRAIKWTSDGKWFVTADQDGKIMYWEENIKNVKNIQGHEKPIRDLSFSPTDFKFCTGSDDSYVKIFDFANSKEERVLTGHGWIVINYFFFFFYNLFY</sequence>
<dbReference type="EMBL" id="JAOAOG010000297">
    <property type="protein sequence ID" value="KAJ6231911.1"/>
    <property type="molecule type" value="Genomic_DNA"/>
</dbReference>
<evidence type="ECO:0000313" key="5">
    <source>
        <dbReference type="Proteomes" id="UP001150062"/>
    </source>
</evidence>
<keyword evidence="3" id="KW-0472">Membrane</keyword>
<feature type="transmembrane region" description="Helical" evidence="3">
    <location>
        <begin position="225"/>
        <end position="242"/>
    </location>
</feature>
<feature type="repeat" description="WD" evidence="1">
    <location>
        <begin position="181"/>
        <end position="222"/>
    </location>
</feature>
<keyword evidence="1" id="KW-0853">WD repeat</keyword>
<dbReference type="InterPro" id="IPR045245">
    <property type="entry name" value="Pfs2-like"/>
</dbReference>
<reference evidence="4" key="1">
    <citation type="submission" date="2022-08" db="EMBL/GenBank/DDBJ databases">
        <title>Novel sulfate-reducing endosymbionts in the free-living metamonad Anaeramoeba.</title>
        <authorList>
            <person name="Jerlstrom-Hultqvist J."/>
            <person name="Cepicka I."/>
            <person name="Gallot-Lavallee L."/>
            <person name="Salas-Leiva D."/>
            <person name="Curtis B.A."/>
            <person name="Zahonova K."/>
            <person name="Pipaliya S."/>
            <person name="Dacks J."/>
            <person name="Roger A.J."/>
        </authorList>
    </citation>
    <scope>NUCLEOTIDE SEQUENCE</scope>
    <source>
        <strain evidence="4">Schooner1</strain>
    </source>
</reference>
<dbReference type="InterPro" id="IPR015943">
    <property type="entry name" value="WD40/YVTN_repeat-like_dom_sf"/>
</dbReference>
<dbReference type="InterPro" id="IPR001680">
    <property type="entry name" value="WD40_rpt"/>
</dbReference>
<keyword evidence="3" id="KW-0812">Transmembrane</keyword>
<dbReference type="SMART" id="SM00320">
    <property type="entry name" value="WD40"/>
    <property type="match status" value="3"/>
</dbReference>
<dbReference type="PANTHER" id="PTHR22836">
    <property type="entry name" value="WD40 REPEAT PROTEIN"/>
    <property type="match status" value="1"/>
</dbReference>
<evidence type="ECO:0000256" key="1">
    <source>
        <dbReference type="PROSITE-ProRule" id="PRU00221"/>
    </source>
</evidence>
<comment type="caution">
    <text evidence="4">The sequence shown here is derived from an EMBL/GenBank/DDBJ whole genome shotgun (WGS) entry which is preliminary data.</text>
</comment>
<name>A0ABQ8XGY3_9EUKA</name>
<dbReference type="Pfam" id="PF00400">
    <property type="entry name" value="WD40"/>
    <property type="match status" value="2"/>
</dbReference>
<dbReference type="PROSITE" id="PS50082">
    <property type="entry name" value="WD_REPEATS_2"/>
    <property type="match status" value="3"/>
</dbReference>
<feature type="compositionally biased region" description="Polar residues" evidence="2">
    <location>
        <begin position="9"/>
        <end position="20"/>
    </location>
</feature>
<feature type="region of interest" description="Disordered" evidence="2">
    <location>
        <begin position="1"/>
        <end position="20"/>
    </location>
</feature>
<evidence type="ECO:0000256" key="3">
    <source>
        <dbReference type="SAM" id="Phobius"/>
    </source>
</evidence>
<dbReference type="PANTHER" id="PTHR22836:SF0">
    <property type="entry name" value="PRE-MRNA 3' END PROCESSING PROTEIN WDR33"/>
    <property type="match status" value="1"/>
</dbReference>
<dbReference type="Gene3D" id="2.130.10.10">
    <property type="entry name" value="YVTN repeat-like/Quinoprotein amine dehydrogenase"/>
    <property type="match status" value="1"/>
</dbReference>
<feature type="repeat" description="WD" evidence="1">
    <location>
        <begin position="140"/>
        <end position="172"/>
    </location>
</feature>
<dbReference type="PROSITE" id="PS50294">
    <property type="entry name" value="WD_REPEATS_REGION"/>
    <property type="match status" value="2"/>
</dbReference>
<accession>A0ABQ8XGY3</accession>
<keyword evidence="5" id="KW-1185">Reference proteome</keyword>
<dbReference type="SUPFAM" id="SSF50978">
    <property type="entry name" value="WD40 repeat-like"/>
    <property type="match status" value="1"/>
</dbReference>
<keyword evidence="3" id="KW-1133">Transmembrane helix</keyword>
<protein>
    <submittedName>
        <fullName evidence="4">Wd40 repeat protein</fullName>
    </submittedName>
</protein>